<keyword evidence="2" id="KW-1185">Reference proteome</keyword>
<organism evidence="1 2">
    <name type="scientific">Pseudomonas imrae</name>
    <dbReference type="NCBI Taxonomy" id="2992837"/>
    <lineage>
        <taxon>Bacteria</taxon>
        <taxon>Pseudomonadati</taxon>
        <taxon>Pseudomonadota</taxon>
        <taxon>Gammaproteobacteria</taxon>
        <taxon>Pseudomonadales</taxon>
        <taxon>Pseudomonadaceae</taxon>
        <taxon>Pseudomonas</taxon>
    </lineage>
</organism>
<comment type="caution">
    <text evidence="1">The sequence shown here is derived from an EMBL/GenBank/DDBJ whole genome shotgun (WGS) entry which is preliminary data.</text>
</comment>
<evidence type="ECO:0000313" key="2">
    <source>
        <dbReference type="Proteomes" id="UP001637618"/>
    </source>
</evidence>
<name>A0ACC7P9X5_9PSED</name>
<dbReference type="EMBL" id="JAPEQY010000004">
    <property type="protein sequence ID" value="MFO2477026.1"/>
    <property type="molecule type" value="Genomic_DNA"/>
</dbReference>
<proteinExistence type="predicted"/>
<evidence type="ECO:0000313" key="1">
    <source>
        <dbReference type="EMBL" id="MFO2477026.1"/>
    </source>
</evidence>
<protein>
    <submittedName>
        <fullName evidence="1">PilN domain-containing protein</fullName>
    </submittedName>
</protein>
<gene>
    <name evidence="1" type="ORF">OOJ96_06355</name>
</gene>
<sequence>MARINLLPWREERAERRRKYFLLFLLAIALAALAAIWLADRVIDRAIDRQVARNNHLNKQVTVLDSRIKTIDELSEQRRQLMARMKVVEDLQDDRSSGERLFDQLARAVPDGVQLREVSVTGSSIEVSGTAASSHDVARLMRSLEDSPGLQNPGLRHVRADEAGTGNAFQLTVRQRDSGEDEQ</sequence>
<reference evidence="1" key="1">
    <citation type="submission" date="2022-11" db="EMBL/GenBank/DDBJ databases">
        <title>Draft genome sequences of strains of Pseudomonas imrae sp. nov.</title>
        <authorList>
            <person name="Salva Serra F."/>
            <person name="Nimje P."/>
            <person name="Moore E.R.B."/>
            <person name="Marathe N.P."/>
        </authorList>
    </citation>
    <scope>NUCLEOTIDE SEQUENCE</scope>
    <source>
        <strain evidence="1">15FMM2</strain>
    </source>
</reference>
<accession>A0ACC7P9X5</accession>
<dbReference type="Proteomes" id="UP001637618">
    <property type="component" value="Unassembled WGS sequence"/>
</dbReference>